<sequence>MKQSILFTALPNGRTSQNGQDYLRLSLAIAIQLAGSGKLKLKNFPDILKWHDELNAMQFSLNMDGKESVIQPVQDRLDPFLWSDLFHEDIKVESYKKEDYTLSRIHSYQVASMKTFLLKTYTQFGTKSPEIVVRGKVLLENTEVKNIGRFRPLQETQIRQFQRQPITNIRPMVTRELVKNNMLEEDHSKLLSARNYKELKLQAKVPAYNFVQLRDFHKYKMKMLQAPLLKIEKPEFEFHDILAALGSYPQLQRKFGLVLDFLVPIPENVAPESTLKIYPSVTDWEVETEISTPRTAYRLTSDGFYAREKNDAFLHNGFVKINTPEFSANQIDTDGTAVQLSEMVDNQIEKNSIRQIQVTEQSQQIERMTITNLALNLAHEKDEEEDDEGMPPMRSAGIGIIKNDIDVFVDHRFQITQKLQADFSATHYRKREHNIIAPEEILYAEDVTLGYRMDIAYSEQPDKWYSLHRKQDRVNYYDENNNPTEISDIEPDEGFLQMAASQDPENPDDFFVSETLFRWEGWSLAVPRPGLAINEADDSSPDKSHDYVHRTMADEQKKFAFDPTLDFKLNVQSEIIPGTLPRLRFGKSYNIRVRTVDLAGNSVALKSETDSSDKCIISGFVYQRYEPVSNPLLLLANALRQGETPESLVIRSNFDQTAEAYEQAEGTGNGTTARHLLPPENSQLMAETHGRFDKAFDDNPDAAREMYQLIVGREKSPEVMADGKDKIYSESEASIQYIPDPAAAGVAIFLADGYEKTHEKTFDPRYFSFFSSSELNPTNNTEGEGDWLKYRSLRIQLAEGDFGTTWSSGNRMLTVRLPKGYRLKLKFTSFWRSTDLQSLSGVWKMLKEESPGDQKLRQLAFTGRHWMLSPGRELELVHAVQQPVEEPKIDVIQPARDFGSTDADLNTKLKIHARSTEEMYVEARWKDMDDNPLLTEPKEVDANSQLDQFVVGYHESEKQFGYISTAKEKPQMKLRIAGPMIKKIEPDQKPVQLFRMKPDVTFKTITYRGFVLAIPPLVHRFNDTKHRWVDYRPVGTSRYAEMFVRESDETPKPVKREGPWFEKVNILSTARPAIPKVEYVLPLMHWEKSDGNKVMIHKRNGGGLRVYMDRPWFSSGEGEKLAILLMPQGNKDKTAMMRAAQRYNPNFTMWGIDPIHPSTKPDKTGPLPDDFGFNAETVRNLEHPGVKNIRTDAVIYPVRFDKQRKKWYADISISTQRMYFPFIRLILARYQENSLKEGNHDVCLSEPVTADFMQLLPDRRTHIEFNNDANNSRFRITISGLVSHVYPNHPGSYFEITFIDPELAQPIDAILDDDRTDKALSRYNYTIAVSEKNVNNGYFRLVKDFNLPGKYRSTPFEIIIREYERSGEQLKTTLRQRGDGLPPNNEPRLVYADVFKINVKK</sequence>
<protein>
    <submittedName>
        <fullName evidence="2">Uncharacterized protein</fullName>
    </submittedName>
</protein>
<dbReference type="OrthoDB" id="9148571at2"/>
<evidence type="ECO:0000313" key="1">
    <source>
        <dbReference type="EMBL" id="GET23527.1"/>
    </source>
</evidence>
<dbReference type="EMBL" id="BLAU01000001">
    <property type="protein sequence ID" value="GET23527.1"/>
    <property type="molecule type" value="Genomic_DNA"/>
</dbReference>
<reference evidence="1 4" key="2">
    <citation type="submission" date="2019-10" db="EMBL/GenBank/DDBJ databases">
        <title>Prolixibacter strains distinguished by the presence of nitrate reductase genes were adept at nitrate-dependent anaerobic corrosion of metallic iron and carbon steel.</title>
        <authorList>
            <person name="Iino T."/>
            <person name="Shono N."/>
            <person name="Ito K."/>
            <person name="Nakamura R."/>
            <person name="Sueoka K."/>
            <person name="Harayama S."/>
            <person name="Ohkuma M."/>
        </authorList>
    </citation>
    <scope>NUCLEOTIDE SEQUENCE [LARGE SCALE GENOMIC DNA]</scope>
    <source>
        <strain evidence="1 4">MIC1-1</strain>
    </source>
</reference>
<evidence type="ECO:0000313" key="4">
    <source>
        <dbReference type="Proteomes" id="UP000396862"/>
    </source>
</evidence>
<evidence type="ECO:0000313" key="2">
    <source>
        <dbReference type="EMBL" id="PSK83985.1"/>
    </source>
</evidence>
<dbReference type="RefSeq" id="WP_106541801.1">
    <property type="nucleotide sequence ID" value="NZ_BLAU01000001.1"/>
</dbReference>
<dbReference type="Proteomes" id="UP000396862">
    <property type="component" value="Unassembled WGS sequence"/>
</dbReference>
<comment type="caution">
    <text evidence="2">The sequence shown here is derived from an EMBL/GenBank/DDBJ whole genome shotgun (WGS) entry which is preliminary data.</text>
</comment>
<dbReference type="Proteomes" id="UP000240621">
    <property type="component" value="Unassembled WGS sequence"/>
</dbReference>
<dbReference type="EMBL" id="PYGC01000003">
    <property type="protein sequence ID" value="PSK83985.1"/>
    <property type="molecule type" value="Genomic_DNA"/>
</dbReference>
<name>A0A2P8CG67_9BACT</name>
<reference evidence="2 3" key="1">
    <citation type="submission" date="2018-03" db="EMBL/GenBank/DDBJ databases">
        <title>Genomic Encyclopedia of Archaeal and Bacterial Type Strains, Phase II (KMG-II): from individual species to whole genera.</title>
        <authorList>
            <person name="Goeker M."/>
        </authorList>
    </citation>
    <scope>NUCLEOTIDE SEQUENCE [LARGE SCALE GENOMIC DNA]</scope>
    <source>
        <strain evidence="2 3">DSM 27267</strain>
    </source>
</reference>
<proteinExistence type="predicted"/>
<accession>A0A2P8CG67</accession>
<keyword evidence="4" id="KW-1185">Reference proteome</keyword>
<gene>
    <name evidence="2" type="ORF">CLV93_103411</name>
    <name evidence="1" type="ORF">JCM18694_37730</name>
</gene>
<organism evidence="2 3">
    <name type="scientific">Prolixibacter denitrificans</name>
    <dbReference type="NCBI Taxonomy" id="1541063"/>
    <lineage>
        <taxon>Bacteria</taxon>
        <taxon>Pseudomonadati</taxon>
        <taxon>Bacteroidota</taxon>
        <taxon>Bacteroidia</taxon>
        <taxon>Marinilabiliales</taxon>
        <taxon>Prolixibacteraceae</taxon>
        <taxon>Prolixibacter</taxon>
    </lineage>
</organism>
<evidence type="ECO:0000313" key="3">
    <source>
        <dbReference type="Proteomes" id="UP000240621"/>
    </source>
</evidence>